<comment type="caution">
    <text evidence="2">The sequence shown here is derived from an EMBL/GenBank/DDBJ whole genome shotgun (WGS) entry which is preliminary data.</text>
</comment>
<dbReference type="EMBL" id="LFZO01000052">
    <property type="protein sequence ID" value="KXT15707.1"/>
    <property type="molecule type" value="Genomic_DNA"/>
</dbReference>
<dbReference type="Proteomes" id="UP000073492">
    <property type="component" value="Unassembled WGS sequence"/>
</dbReference>
<feature type="region of interest" description="Disordered" evidence="1">
    <location>
        <begin position="56"/>
        <end position="86"/>
    </location>
</feature>
<evidence type="ECO:0000313" key="2">
    <source>
        <dbReference type="EMBL" id="KXT15707.1"/>
    </source>
</evidence>
<keyword evidence="3" id="KW-1185">Reference proteome</keyword>
<protein>
    <submittedName>
        <fullName evidence="2">Uncharacterized protein</fullName>
    </submittedName>
</protein>
<dbReference type="AlphaFoldDB" id="A0A139ILN8"/>
<proteinExistence type="predicted"/>
<feature type="compositionally biased region" description="Low complexity" evidence="1">
    <location>
        <begin position="56"/>
        <end position="80"/>
    </location>
</feature>
<reference evidence="2 3" key="1">
    <citation type="submission" date="2015-07" db="EMBL/GenBank/DDBJ databases">
        <title>Comparative genomics of the Sigatoka disease complex on banana suggests a link between parallel evolutionary changes in Pseudocercospora fijiensis and Pseudocercospora eumusae and increased virulence on the banana host.</title>
        <authorList>
            <person name="Chang T.-C."/>
            <person name="Salvucci A."/>
            <person name="Crous P.W."/>
            <person name="Stergiopoulos I."/>
        </authorList>
    </citation>
    <scope>NUCLEOTIDE SEQUENCE [LARGE SCALE GENOMIC DNA]</scope>
    <source>
        <strain evidence="2 3">CBS 116634</strain>
    </source>
</reference>
<evidence type="ECO:0000256" key="1">
    <source>
        <dbReference type="SAM" id="MobiDB-lite"/>
    </source>
</evidence>
<accession>A0A139ILN8</accession>
<evidence type="ECO:0000313" key="3">
    <source>
        <dbReference type="Proteomes" id="UP000073492"/>
    </source>
</evidence>
<organism evidence="2 3">
    <name type="scientific">Pseudocercospora musae</name>
    <dbReference type="NCBI Taxonomy" id="113226"/>
    <lineage>
        <taxon>Eukaryota</taxon>
        <taxon>Fungi</taxon>
        <taxon>Dikarya</taxon>
        <taxon>Ascomycota</taxon>
        <taxon>Pezizomycotina</taxon>
        <taxon>Dothideomycetes</taxon>
        <taxon>Dothideomycetidae</taxon>
        <taxon>Mycosphaerellales</taxon>
        <taxon>Mycosphaerellaceae</taxon>
        <taxon>Pseudocercospora</taxon>
    </lineage>
</organism>
<name>A0A139ILN8_9PEZI</name>
<gene>
    <name evidence="2" type="ORF">AC579_147</name>
</gene>
<sequence length="86" mass="9615">MPKSFQERPPIFFRAVDVMPGEWQGEKEQQQQMQSEVWFTGYLAAAPAVNFAYNKSTSQPVNQSTSQSVNQSISQSVNESTSQPAN</sequence>